<organism evidence="3 4">
    <name type="scientific">Maudiozyma humilis</name>
    <name type="common">Sour dough yeast</name>
    <name type="synonym">Kazachstania humilis</name>
    <dbReference type="NCBI Taxonomy" id="51915"/>
    <lineage>
        <taxon>Eukaryota</taxon>
        <taxon>Fungi</taxon>
        <taxon>Dikarya</taxon>
        <taxon>Ascomycota</taxon>
        <taxon>Saccharomycotina</taxon>
        <taxon>Saccharomycetes</taxon>
        <taxon>Saccharomycetales</taxon>
        <taxon>Saccharomycetaceae</taxon>
        <taxon>Maudiozyma</taxon>
    </lineage>
</organism>
<evidence type="ECO:0000256" key="2">
    <source>
        <dbReference type="SAM" id="SignalP"/>
    </source>
</evidence>
<feature type="region of interest" description="Disordered" evidence="1">
    <location>
        <begin position="422"/>
        <end position="504"/>
    </location>
</feature>
<keyword evidence="4" id="KW-1185">Reference proteome</keyword>
<feature type="compositionally biased region" description="Low complexity" evidence="1">
    <location>
        <begin position="455"/>
        <end position="498"/>
    </location>
</feature>
<evidence type="ECO:0000313" key="3">
    <source>
        <dbReference type="EMBL" id="GMM59164.1"/>
    </source>
</evidence>
<dbReference type="EMBL" id="BTGD01000027">
    <property type="protein sequence ID" value="GMM59164.1"/>
    <property type="molecule type" value="Genomic_DNA"/>
</dbReference>
<name>A0AAV5SDC3_MAUHU</name>
<feature type="chain" id="PRO_5043921533" evidence="2">
    <location>
        <begin position="19"/>
        <end position="648"/>
    </location>
</feature>
<reference evidence="3 4" key="1">
    <citation type="journal article" date="2023" name="Elife">
        <title>Identification of key yeast species and microbe-microbe interactions impacting larval growth of Drosophila in the wild.</title>
        <authorList>
            <person name="Mure A."/>
            <person name="Sugiura Y."/>
            <person name="Maeda R."/>
            <person name="Honda K."/>
            <person name="Sakurai N."/>
            <person name="Takahashi Y."/>
            <person name="Watada M."/>
            <person name="Katoh T."/>
            <person name="Gotoh A."/>
            <person name="Gotoh Y."/>
            <person name="Taniguchi I."/>
            <person name="Nakamura K."/>
            <person name="Hayashi T."/>
            <person name="Katayama T."/>
            <person name="Uemura T."/>
            <person name="Hattori Y."/>
        </authorList>
    </citation>
    <scope>NUCLEOTIDE SEQUENCE [LARGE SCALE GENOMIC DNA]</scope>
    <source>
        <strain evidence="3 4">KH-74</strain>
    </source>
</reference>
<protein>
    <submittedName>
        <fullName evidence="3">Uncharacterized protein</fullName>
    </submittedName>
</protein>
<feature type="signal peptide" evidence="2">
    <location>
        <begin position="1"/>
        <end position="18"/>
    </location>
</feature>
<gene>
    <name evidence="3" type="ORF">DAKH74_057810</name>
</gene>
<comment type="caution">
    <text evidence="3">The sequence shown here is derived from an EMBL/GenBank/DDBJ whole genome shotgun (WGS) entry which is preliminary data.</text>
</comment>
<proteinExistence type="predicted"/>
<sequence length="648" mass="66893">MLYTVLCTLVWGLAHVTAFPAEALQKRAPTTIVQQLTQASTDIVTNVQTYTVITNSTVSKVVIVTGVRTGTSTVPTRVSSFVPSISTDVQFSTLTSTITHVDTTTVPVIGSLTLETVYPSAHTWTYTAGANQYSAYTTTLTTEVYQYSQTRIIQNIESYLTYIYASFTSYYTQVPSVMDLTTTQITFSQMTLVTSTNPTVSLTSISTLAYFNFYFETSTSTSTVTLTTEVLSVIPSVGTFEFMYTYTTTQQYTTPTTLGSSTMTSTSVQTVTSTDTVTSLVPTSAIEYSDESTVQLYNETYLEASTEESVIDIASEYTSTILSTRVVETVVAITKVTDIPDSSSVISSVEIAPLSNSFGFASESSVESSSASSLPVTSSENVVSSIISPVSSSFQAPVGWNSTASGSPPAVVVSSVVSSSQSSLSSTPGKISSISSASPSNSGIGPESLVSPRVGAPGEPQTPPEETGGSAATPPGAPAASSGVEAAGAAAEPSSPGAPEEDQTSTITTTLYHGIRVTTTELIPPKPAAHGESSLAAAEAGNTPVAAQGGNAPGEAGALAQPSITITTTISGDVFLGVIAANQASGTPPIVTPPLDIISTISHYSPGTHPSPGSPSSLPTVPEYGNGAASVLGPVWFAALAHLLVLLL</sequence>
<dbReference type="Proteomes" id="UP001377567">
    <property type="component" value="Unassembled WGS sequence"/>
</dbReference>
<accession>A0AAV5SDC3</accession>
<dbReference type="AlphaFoldDB" id="A0AAV5SDC3"/>
<evidence type="ECO:0000256" key="1">
    <source>
        <dbReference type="SAM" id="MobiDB-lite"/>
    </source>
</evidence>
<evidence type="ECO:0000313" key="4">
    <source>
        <dbReference type="Proteomes" id="UP001377567"/>
    </source>
</evidence>
<feature type="compositionally biased region" description="Low complexity" evidence="1">
    <location>
        <begin position="422"/>
        <end position="446"/>
    </location>
</feature>
<keyword evidence="2" id="KW-0732">Signal</keyword>